<evidence type="ECO:0000313" key="1">
    <source>
        <dbReference type="EMBL" id="EJD73563.1"/>
    </source>
</evidence>
<dbReference type="KEGG" id="loa:LOAG_19020"/>
<gene>
    <name evidence="1" type="ORF">LOAG_19020</name>
</gene>
<name>A0A1S0UDD5_LOALO</name>
<sequence>MLLQRDDVIAKREKGILWIAPCKTDRVPLPTIEFTGGLINKFEIEKINAESKLLSYHYDTTTSISSHQRGDSIWEEIAEQGESTNRIEKEFDQVIQSIQEELESVATNGKF</sequence>
<dbReference type="RefSeq" id="XP_020304522.1">
    <property type="nucleotide sequence ID" value="XM_020451677.1"/>
</dbReference>
<proteinExistence type="predicted"/>
<dbReference type="InParanoid" id="A0A1S0UDD5"/>
<protein>
    <submittedName>
        <fullName evidence="1">Uncharacterized protein</fullName>
    </submittedName>
</protein>
<dbReference type="OrthoDB" id="10435874at2759"/>
<dbReference type="CTD" id="31252132"/>
<accession>A0A1S0UDD5</accession>
<dbReference type="EMBL" id="JH712995">
    <property type="protein sequence ID" value="EJD73563.1"/>
    <property type="molecule type" value="Genomic_DNA"/>
</dbReference>
<organism evidence="1">
    <name type="scientific">Loa loa</name>
    <name type="common">Eye worm</name>
    <name type="synonym">Filaria loa</name>
    <dbReference type="NCBI Taxonomy" id="7209"/>
    <lineage>
        <taxon>Eukaryota</taxon>
        <taxon>Metazoa</taxon>
        <taxon>Ecdysozoa</taxon>
        <taxon>Nematoda</taxon>
        <taxon>Chromadorea</taxon>
        <taxon>Rhabditida</taxon>
        <taxon>Spirurina</taxon>
        <taxon>Spiruromorpha</taxon>
        <taxon>Filarioidea</taxon>
        <taxon>Onchocercidae</taxon>
        <taxon>Loa</taxon>
    </lineage>
</organism>
<dbReference type="GeneID" id="31252132"/>
<reference evidence="1" key="1">
    <citation type="submission" date="2012-04" db="EMBL/GenBank/DDBJ databases">
        <title>The Genome Sequence of Loa loa.</title>
        <authorList>
            <consortium name="The Broad Institute Genome Sequencing Platform"/>
            <consortium name="Broad Institute Genome Sequencing Center for Infectious Disease"/>
            <person name="Nutman T.B."/>
            <person name="Fink D.L."/>
            <person name="Russ C."/>
            <person name="Young S."/>
            <person name="Zeng Q."/>
            <person name="Gargeya S."/>
            <person name="Alvarado L."/>
            <person name="Berlin A."/>
            <person name="Chapman S.B."/>
            <person name="Chen Z."/>
            <person name="Freedman E."/>
            <person name="Gellesch M."/>
            <person name="Goldberg J."/>
            <person name="Griggs A."/>
            <person name="Gujja S."/>
            <person name="Heilman E.R."/>
            <person name="Heiman D."/>
            <person name="Howarth C."/>
            <person name="Mehta T."/>
            <person name="Neiman D."/>
            <person name="Pearson M."/>
            <person name="Roberts A."/>
            <person name="Saif S."/>
            <person name="Shea T."/>
            <person name="Shenoy N."/>
            <person name="Sisk P."/>
            <person name="Stolte C."/>
            <person name="Sykes S."/>
            <person name="White J."/>
            <person name="Yandava C."/>
            <person name="Haas B."/>
            <person name="Henn M.R."/>
            <person name="Nusbaum C."/>
            <person name="Birren B."/>
        </authorList>
    </citation>
    <scope>NUCLEOTIDE SEQUENCE [LARGE SCALE GENOMIC DNA]</scope>
</reference>
<dbReference type="AlphaFoldDB" id="A0A1S0UDD5"/>